<dbReference type="PANTHER" id="PTHR11986:SF79">
    <property type="entry name" value="ACETYLORNITHINE AMINOTRANSFERASE, MITOCHONDRIAL"/>
    <property type="match status" value="1"/>
</dbReference>
<dbReference type="KEGG" id="cthd:CDO33_03050"/>
<sequence>MKLNEIIEMDKKYYMNTFGSRTPACFVQGKGINLWDTDGKKYYDFLGGIAVNALGHCHPALVSAISRQASELMHCSNLYYIEPQAKLAKLLVENSCADRVFFANSGAEANEGAIKLARAYFKKKGMPGKYEIITLKNSFHGRTMTTTAATGQDKYHKPYEPLTPGFIHVPLNDRDALQKAIKFSTCAIMMEPIQGESGVNPATKDYMQFVRDLCDKHGLLLILDEVQTGLGRTGKLFGYEHFEVEPDIFTLAKALGGGFPIGALCAKEHVASAFEPGDHGSTFGGNPLACTAGLTTLSIILEEKLAENAENVGNYFFEKLSGLSRKYSQIAEIRGTGLMIGVEFTGGIAKEVKDKLFESGYLVGSVGTKVLRLLPPLILTKPDVDGFIEALDKILCGMQ</sequence>
<dbReference type="NCBIfam" id="NF002325">
    <property type="entry name" value="PRK01278.1"/>
    <property type="match status" value="1"/>
</dbReference>
<proteinExistence type="inferred from homology"/>
<protein>
    <recommendedName>
        <fullName evidence="5">Acetylornithine aminotransferase</fullName>
        <shortName evidence="5">ACOAT</shortName>
        <ecNumber evidence="5">2.6.1.11</ecNumber>
    </recommendedName>
</protein>
<comment type="catalytic activity">
    <reaction evidence="5">
        <text>N(2)-acetyl-L-ornithine + 2-oxoglutarate = N-acetyl-L-glutamate 5-semialdehyde + L-glutamate</text>
        <dbReference type="Rhea" id="RHEA:18049"/>
        <dbReference type="ChEBI" id="CHEBI:16810"/>
        <dbReference type="ChEBI" id="CHEBI:29123"/>
        <dbReference type="ChEBI" id="CHEBI:29985"/>
        <dbReference type="ChEBI" id="CHEBI:57805"/>
        <dbReference type="EC" id="2.6.1.11"/>
    </reaction>
</comment>
<dbReference type="GO" id="GO:0003992">
    <property type="term" value="F:N2-acetyl-L-ornithine:2-oxoglutarate 5-aminotransferase activity"/>
    <property type="evidence" value="ECO:0007669"/>
    <property type="project" value="UniProtKB-UniRule"/>
</dbReference>
<dbReference type="NCBIfam" id="TIGR00707">
    <property type="entry name" value="argD"/>
    <property type="match status" value="1"/>
</dbReference>
<comment type="subunit">
    <text evidence="5">Homodimer.</text>
</comment>
<dbReference type="Gene3D" id="3.90.1150.10">
    <property type="entry name" value="Aspartate Aminotransferase, domain 1"/>
    <property type="match status" value="1"/>
</dbReference>
<dbReference type="GO" id="GO:0030170">
    <property type="term" value="F:pyridoxal phosphate binding"/>
    <property type="evidence" value="ECO:0007669"/>
    <property type="project" value="InterPro"/>
</dbReference>
<dbReference type="AlphaFoldDB" id="A0A2K2FCN9"/>
<feature type="binding site" evidence="5">
    <location>
        <position position="281"/>
    </location>
    <ligand>
        <name>N(2)-acetyl-L-ornithine</name>
        <dbReference type="ChEBI" id="CHEBI:57805"/>
    </ligand>
</feature>
<dbReference type="Pfam" id="PF00202">
    <property type="entry name" value="Aminotran_3"/>
    <property type="match status" value="1"/>
</dbReference>
<dbReference type="CDD" id="cd00610">
    <property type="entry name" value="OAT_like"/>
    <property type="match status" value="1"/>
</dbReference>
<dbReference type="UniPathway" id="UPA00068">
    <property type="reaction ID" value="UER00109"/>
</dbReference>
<reference evidence="6 7" key="1">
    <citation type="submission" date="2017-06" db="EMBL/GenBank/DDBJ databases">
        <title>Investigating the central metabolism of Clostridium thermosuccinogenes.</title>
        <authorList>
            <person name="Koendjbiharie J.G."/>
            <person name="van Kranenburg R."/>
        </authorList>
    </citation>
    <scope>NUCLEOTIDE SEQUENCE [LARGE SCALE GENOMIC DNA]</scope>
    <source>
        <strain evidence="6 7">DSM 5806</strain>
    </source>
</reference>
<organism evidence="6 7">
    <name type="scientific">Clostridium thermosuccinogenes</name>
    <dbReference type="NCBI Taxonomy" id="84032"/>
    <lineage>
        <taxon>Bacteria</taxon>
        <taxon>Bacillati</taxon>
        <taxon>Bacillota</taxon>
        <taxon>Clostridia</taxon>
        <taxon>Eubacteriales</taxon>
        <taxon>Clostridiaceae</taxon>
        <taxon>Clostridium</taxon>
    </lineage>
</organism>
<comment type="cofactor">
    <cofactor evidence="5">
        <name>pyridoxal 5'-phosphate</name>
        <dbReference type="ChEBI" id="CHEBI:597326"/>
    </cofactor>
    <text evidence="5">Binds 1 pyridoxal phosphate per subunit.</text>
</comment>
<dbReference type="GO" id="GO:0005737">
    <property type="term" value="C:cytoplasm"/>
    <property type="evidence" value="ECO:0007669"/>
    <property type="project" value="UniProtKB-SubCell"/>
</dbReference>
<dbReference type="PROSITE" id="PS00600">
    <property type="entry name" value="AA_TRANSFER_CLASS_3"/>
    <property type="match status" value="1"/>
</dbReference>
<keyword evidence="3 5" id="KW-0808">Transferase</keyword>
<evidence type="ECO:0000313" key="6">
    <source>
        <dbReference type="EMBL" id="PNT98279.1"/>
    </source>
</evidence>
<evidence type="ECO:0000256" key="2">
    <source>
        <dbReference type="ARBA" id="ARBA00022605"/>
    </source>
</evidence>
<dbReference type="PANTHER" id="PTHR11986">
    <property type="entry name" value="AMINOTRANSFERASE CLASS III"/>
    <property type="match status" value="1"/>
</dbReference>
<dbReference type="SUPFAM" id="SSF53383">
    <property type="entry name" value="PLP-dependent transferases"/>
    <property type="match status" value="1"/>
</dbReference>
<accession>A0A2K2FCN9</accession>
<dbReference type="InterPro" id="IPR005814">
    <property type="entry name" value="Aminotrans_3"/>
</dbReference>
<dbReference type="InterPro" id="IPR004636">
    <property type="entry name" value="AcOrn/SuccOrn_fam"/>
</dbReference>
<dbReference type="EC" id="2.6.1.11" evidence="5"/>
<dbReference type="GO" id="GO:0042802">
    <property type="term" value="F:identical protein binding"/>
    <property type="evidence" value="ECO:0007669"/>
    <property type="project" value="TreeGrafter"/>
</dbReference>
<evidence type="ECO:0000256" key="3">
    <source>
        <dbReference type="ARBA" id="ARBA00022679"/>
    </source>
</evidence>
<dbReference type="FunFam" id="3.40.640.10:FF:000004">
    <property type="entry name" value="Acetylornithine aminotransferase"/>
    <property type="match status" value="1"/>
</dbReference>
<comment type="subcellular location">
    <subcellularLocation>
        <location evidence="5">Cytoplasm</location>
    </subcellularLocation>
</comment>
<keyword evidence="7" id="KW-1185">Reference proteome</keyword>
<keyword evidence="5" id="KW-0055">Arginine biosynthesis</keyword>
<dbReference type="GO" id="GO:0006526">
    <property type="term" value="P:L-arginine biosynthetic process"/>
    <property type="evidence" value="ECO:0007669"/>
    <property type="project" value="UniProtKB-UniRule"/>
</dbReference>
<dbReference type="InterPro" id="IPR015421">
    <property type="entry name" value="PyrdxlP-dep_Trfase_major"/>
</dbReference>
<evidence type="ECO:0000256" key="5">
    <source>
        <dbReference type="HAMAP-Rule" id="MF_01107"/>
    </source>
</evidence>
<dbReference type="HAMAP" id="MF_01107">
    <property type="entry name" value="ArgD_aminotrans_3"/>
    <property type="match status" value="1"/>
</dbReference>
<dbReference type="NCBIfam" id="NF002874">
    <property type="entry name" value="PRK03244.1"/>
    <property type="match status" value="1"/>
</dbReference>
<feature type="binding site" evidence="5">
    <location>
        <begin position="106"/>
        <end position="107"/>
    </location>
    <ligand>
        <name>pyridoxal 5'-phosphate</name>
        <dbReference type="ChEBI" id="CHEBI:597326"/>
    </ligand>
</feature>
<dbReference type="Proteomes" id="UP000236151">
    <property type="component" value="Unassembled WGS sequence"/>
</dbReference>
<dbReference type="Gene3D" id="3.40.640.10">
    <property type="entry name" value="Type I PLP-dependent aspartate aminotransferase-like (Major domain)"/>
    <property type="match status" value="1"/>
</dbReference>
<feature type="binding site" evidence="5">
    <location>
        <position position="142"/>
    </location>
    <ligand>
        <name>N(2)-acetyl-L-ornithine</name>
        <dbReference type="ChEBI" id="CHEBI:57805"/>
    </ligand>
</feature>
<feature type="binding site" evidence="5">
    <location>
        <begin position="224"/>
        <end position="227"/>
    </location>
    <ligand>
        <name>pyridoxal 5'-phosphate</name>
        <dbReference type="ChEBI" id="CHEBI:597326"/>
    </ligand>
</feature>
<name>A0A2K2FCN9_9CLOT</name>
<feature type="binding site" evidence="5">
    <location>
        <position position="139"/>
    </location>
    <ligand>
        <name>pyridoxal 5'-phosphate</name>
        <dbReference type="ChEBI" id="CHEBI:597326"/>
    </ligand>
</feature>
<feature type="binding site" evidence="5">
    <location>
        <position position="282"/>
    </location>
    <ligand>
        <name>pyridoxal 5'-phosphate</name>
        <dbReference type="ChEBI" id="CHEBI:597326"/>
    </ligand>
</feature>
<dbReference type="RefSeq" id="WP_103081887.1">
    <property type="nucleotide sequence ID" value="NZ_CP021850.1"/>
</dbReference>
<dbReference type="EMBL" id="NIOJ01000029">
    <property type="protein sequence ID" value="PNT98279.1"/>
    <property type="molecule type" value="Genomic_DNA"/>
</dbReference>
<dbReference type="InterPro" id="IPR049704">
    <property type="entry name" value="Aminotrans_3_PPA_site"/>
</dbReference>
<keyword evidence="4 5" id="KW-0663">Pyridoxal phosphate</keyword>
<keyword evidence="1 5" id="KW-0032">Aminotransferase</keyword>
<dbReference type="InterPro" id="IPR015422">
    <property type="entry name" value="PyrdxlP-dep_Trfase_small"/>
</dbReference>
<dbReference type="InterPro" id="IPR050103">
    <property type="entry name" value="Class-III_PLP-dep_AT"/>
</dbReference>
<comment type="pathway">
    <text evidence="5">Amino-acid biosynthesis; L-arginine biosynthesis; N(2)-acetyl-L-ornithine from L-glutamate: step 4/4.</text>
</comment>
<evidence type="ECO:0000256" key="4">
    <source>
        <dbReference type="ARBA" id="ARBA00022898"/>
    </source>
</evidence>
<comment type="miscellaneous">
    <text evidence="5">May also have succinyldiaminopimelate aminotransferase activity, thus carrying out the corresponding step in lysine biosynthesis.</text>
</comment>
<dbReference type="InterPro" id="IPR015424">
    <property type="entry name" value="PyrdxlP-dep_Trfase"/>
</dbReference>
<evidence type="ECO:0000256" key="1">
    <source>
        <dbReference type="ARBA" id="ARBA00022576"/>
    </source>
</evidence>
<comment type="caution">
    <text evidence="6">The sequence shown here is derived from an EMBL/GenBank/DDBJ whole genome shotgun (WGS) entry which is preliminary data.</text>
</comment>
<comment type="similarity">
    <text evidence="5">Belongs to the class-III pyridoxal-phosphate-dependent aminotransferase family. ArgD subfamily.</text>
</comment>
<evidence type="ECO:0000313" key="7">
    <source>
        <dbReference type="Proteomes" id="UP000236151"/>
    </source>
</evidence>
<keyword evidence="5" id="KW-0963">Cytoplasm</keyword>
<dbReference type="OrthoDB" id="9807885at2"/>
<gene>
    <name evidence="5" type="primary">argD</name>
    <name evidence="6" type="ORF">CDQ84_11525</name>
</gene>
<feature type="modified residue" description="N6-(pyridoxal phosphate)lysine" evidence="5">
    <location>
        <position position="253"/>
    </location>
</feature>
<dbReference type="PIRSF" id="PIRSF000521">
    <property type="entry name" value="Transaminase_4ab_Lys_Orn"/>
    <property type="match status" value="1"/>
</dbReference>
<keyword evidence="2 5" id="KW-0028">Amino-acid biosynthesis</keyword>